<reference evidence="1 2" key="1">
    <citation type="submission" date="2019-05" db="EMBL/GenBank/DDBJ databases">
        <authorList>
            <consortium name="Pathogen Informatics"/>
        </authorList>
    </citation>
    <scope>NUCLEOTIDE SEQUENCE [LARGE SCALE GENOMIC DNA]</scope>
    <source>
        <strain evidence="1 2">NCTC503</strain>
    </source>
</reference>
<dbReference type="Proteomes" id="UP000308489">
    <property type="component" value="Chromosome 1"/>
</dbReference>
<accession>A0A4U9R1B0</accession>
<name>A0A4U9R1B0_HATHI</name>
<evidence type="ECO:0000313" key="1">
    <source>
        <dbReference type="EMBL" id="VTQ84749.1"/>
    </source>
</evidence>
<sequence length="244" mass="28396">MNFDKLVELITSEVMKKLNQANIRLEKVQEKKLLFLGNRENEAYKLYEDDLKAFGYKVMTLEDNEDIKSYDVVLMPSLNIKELSNLALGLPNGINEENVINALMNGIPVYVQEENVEYKNYSNTANKVFFKMYLEYENKLKDFGINIDNTQNILNSLKDEKNKKKNPQINSVDKGIEKPVEEKNTNEQKKNAYEISNKTLVSEKEIRSLYREGIRTIIIPKKVLITPLAKDFARINHVEIIREK</sequence>
<dbReference type="AlphaFoldDB" id="A0A4U9R1B0"/>
<gene>
    <name evidence="1" type="ORF">NCTC503_00608</name>
</gene>
<dbReference type="PIRSF" id="PIRSF034981">
    <property type="entry name" value="Eut_put"/>
    <property type="match status" value="1"/>
</dbReference>
<proteinExistence type="predicted"/>
<keyword evidence="2" id="KW-1185">Reference proteome</keyword>
<protein>
    <submittedName>
        <fullName evidence="1">Ethanolamine utilization protein</fullName>
    </submittedName>
</protein>
<dbReference type="InterPro" id="IPR013372">
    <property type="entry name" value="Eut_put"/>
</dbReference>
<evidence type="ECO:0000313" key="2">
    <source>
        <dbReference type="Proteomes" id="UP000308489"/>
    </source>
</evidence>
<organism evidence="1 2">
    <name type="scientific">Hathewaya histolytica</name>
    <name type="common">Clostridium histolyticum</name>
    <dbReference type="NCBI Taxonomy" id="1498"/>
    <lineage>
        <taxon>Bacteria</taxon>
        <taxon>Bacillati</taxon>
        <taxon>Bacillota</taxon>
        <taxon>Clostridia</taxon>
        <taxon>Eubacteriales</taxon>
        <taxon>Clostridiaceae</taxon>
        <taxon>Hathewaya</taxon>
    </lineage>
</organism>
<dbReference type="OrthoDB" id="6197337at2"/>
<dbReference type="EMBL" id="LR590481">
    <property type="protein sequence ID" value="VTQ84749.1"/>
    <property type="molecule type" value="Genomic_DNA"/>
</dbReference>
<dbReference type="KEGG" id="hhw:NCTC503_00608"/>
<dbReference type="RefSeq" id="WP_138209376.1">
    <property type="nucleotide sequence ID" value="NZ_CBCRUQ010000001.1"/>
</dbReference>